<keyword evidence="3" id="KW-1185">Reference proteome</keyword>
<feature type="transmembrane region" description="Helical" evidence="1">
    <location>
        <begin position="12"/>
        <end position="33"/>
    </location>
</feature>
<proteinExistence type="predicted"/>
<evidence type="ECO:0000256" key="1">
    <source>
        <dbReference type="SAM" id="Phobius"/>
    </source>
</evidence>
<name>A0AA42DR49_9FIRM</name>
<dbReference type="Proteomes" id="UP001169242">
    <property type="component" value="Unassembled WGS sequence"/>
</dbReference>
<gene>
    <name evidence="2" type="ORF">PBV87_20135</name>
</gene>
<sequence length="186" mass="21277">MKKKGNEGFSFVEVLVSFMIGMIVIEILMGTFICTKKIQIRETRQQEAIKYGQEMIQYVWNERNKGKEITQATLTAYLSQRTETMNDYTYSFVWIPFAQSEHTVEGIELEGATKCSTEERFDWSGVSGAIDDGSIVLKTPKQKAGLNVGSELGVTYIEEAHWLVGIVSYKNNERDKAHEEYFIAYQ</sequence>
<dbReference type="EMBL" id="JAQIFT010000068">
    <property type="protein sequence ID" value="MDA3733785.1"/>
    <property type="molecule type" value="Genomic_DNA"/>
</dbReference>
<evidence type="ECO:0008006" key="4">
    <source>
        <dbReference type="Google" id="ProtNLM"/>
    </source>
</evidence>
<dbReference type="RefSeq" id="WP_271013496.1">
    <property type="nucleotide sequence ID" value="NZ_JAQIFT010000068.1"/>
</dbReference>
<dbReference type="AlphaFoldDB" id="A0AA42DR49"/>
<protein>
    <recommendedName>
        <fullName evidence="4">Prepilin-type N-terminal cleavage/methylation domain-containing protein</fullName>
    </recommendedName>
</protein>
<organism evidence="2 3">
    <name type="scientific">Holtiella tumoricola</name>
    <dbReference type="NCBI Taxonomy" id="3018743"/>
    <lineage>
        <taxon>Bacteria</taxon>
        <taxon>Bacillati</taxon>
        <taxon>Bacillota</taxon>
        <taxon>Clostridia</taxon>
        <taxon>Lachnospirales</taxon>
        <taxon>Cellulosilyticaceae</taxon>
        <taxon>Holtiella</taxon>
    </lineage>
</organism>
<evidence type="ECO:0000313" key="3">
    <source>
        <dbReference type="Proteomes" id="UP001169242"/>
    </source>
</evidence>
<evidence type="ECO:0000313" key="2">
    <source>
        <dbReference type="EMBL" id="MDA3733785.1"/>
    </source>
</evidence>
<keyword evidence="1" id="KW-0472">Membrane</keyword>
<keyword evidence="1" id="KW-0812">Transmembrane</keyword>
<accession>A0AA42DR49</accession>
<comment type="caution">
    <text evidence="2">The sequence shown here is derived from an EMBL/GenBank/DDBJ whole genome shotgun (WGS) entry which is preliminary data.</text>
</comment>
<keyword evidence="1" id="KW-1133">Transmembrane helix</keyword>
<reference evidence="2" key="1">
    <citation type="journal article" date="2023" name="Int. J. Syst. Evol. Microbiol.">
        <title>&lt;i&gt;Holtiella tumoricola&lt;/i&gt; gen. nov. sp. nov., isolated from a human clinical sample.</title>
        <authorList>
            <person name="Allen-Vercoe E."/>
            <person name="Daigneault M.C."/>
            <person name="Vancuren S.J."/>
            <person name="Cochrane K."/>
            <person name="O'Neal L.L."/>
            <person name="Sankaranarayanan K."/>
            <person name="Lawson P.A."/>
        </authorList>
    </citation>
    <scope>NUCLEOTIDE SEQUENCE</scope>
    <source>
        <strain evidence="2">CC70A</strain>
    </source>
</reference>